<evidence type="ECO:0000313" key="1">
    <source>
        <dbReference type="EMBL" id="MDT0344066.1"/>
    </source>
</evidence>
<dbReference type="EMBL" id="JAVREL010000008">
    <property type="protein sequence ID" value="MDT0344066.1"/>
    <property type="molecule type" value="Genomic_DNA"/>
</dbReference>
<evidence type="ECO:0000313" key="2">
    <source>
        <dbReference type="Proteomes" id="UP001183246"/>
    </source>
</evidence>
<protein>
    <submittedName>
        <fullName evidence="1">Winged helix DNA-binding domain-containing protein</fullName>
    </submittedName>
</protein>
<dbReference type="InterPro" id="IPR009351">
    <property type="entry name" value="AlkZ-like"/>
</dbReference>
<dbReference type="GO" id="GO:0003677">
    <property type="term" value="F:DNA binding"/>
    <property type="evidence" value="ECO:0007669"/>
    <property type="project" value="UniProtKB-KW"/>
</dbReference>
<dbReference type="PANTHER" id="PTHR38479:SF2">
    <property type="entry name" value="WINGED HELIX DNA-BINDING DOMAIN-CONTAINING PROTEIN"/>
    <property type="match status" value="1"/>
</dbReference>
<name>A0ABU2MR23_9ACTN</name>
<keyword evidence="2" id="KW-1185">Reference proteome</keyword>
<dbReference type="PANTHER" id="PTHR38479">
    <property type="entry name" value="LMO0824 PROTEIN"/>
    <property type="match status" value="1"/>
</dbReference>
<comment type="caution">
    <text evidence="1">The sequence shown here is derived from an EMBL/GenBank/DDBJ whole genome shotgun (WGS) entry which is preliminary data.</text>
</comment>
<dbReference type="RefSeq" id="WP_311705198.1">
    <property type="nucleotide sequence ID" value="NZ_JAVREL010000008.1"/>
</dbReference>
<keyword evidence="1" id="KW-0238">DNA-binding</keyword>
<accession>A0ABU2MR23</accession>
<sequence>MTAAPLLSLRDLNRALLDRQFLLSRAALPAHDAVEHLVGLQTQVPGTHYTALWSRLAAFDPDDFSRRFEAREFVRISLLRSTIHTVTAGDCLALRPVLRAAHERPFRSNWAKRLPGVDQAAVARRARELAEERPRTFAELGTLLAGEWPGADPQALGQVARHHLALVQVPPRGLWQRGGAARHTTAESWIGAELAAETAPDALVLRYLAAFGPASVKDAQTWSGLTRLREVFDRLLPRLTRFRDASGTELFDLPDASRPGEGVSAPVRFLPEYDNVLIGHADRTRVISDAAKARTWQGNRAFPVFLADGFARGVWRVETDRATTSATLVLAPFDPLTTAERTDLAEEGARLLAFHAPDAAHHLRWAETL</sequence>
<organism evidence="1 2">
    <name type="scientific">Streptomyces litchfieldiae</name>
    <dbReference type="NCBI Taxonomy" id="3075543"/>
    <lineage>
        <taxon>Bacteria</taxon>
        <taxon>Bacillati</taxon>
        <taxon>Actinomycetota</taxon>
        <taxon>Actinomycetes</taxon>
        <taxon>Kitasatosporales</taxon>
        <taxon>Streptomycetaceae</taxon>
        <taxon>Streptomyces</taxon>
    </lineage>
</organism>
<gene>
    <name evidence="1" type="ORF">RM590_15780</name>
</gene>
<dbReference type="Proteomes" id="UP001183246">
    <property type="component" value="Unassembled WGS sequence"/>
</dbReference>
<reference evidence="2" key="1">
    <citation type="submission" date="2023-07" db="EMBL/GenBank/DDBJ databases">
        <title>30 novel species of actinomycetes from the DSMZ collection.</title>
        <authorList>
            <person name="Nouioui I."/>
        </authorList>
    </citation>
    <scope>NUCLEOTIDE SEQUENCE [LARGE SCALE GENOMIC DNA]</scope>
    <source>
        <strain evidence="2">DSM 44938</strain>
    </source>
</reference>
<dbReference type="Pfam" id="PF06224">
    <property type="entry name" value="AlkZ-like"/>
    <property type="match status" value="1"/>
</dbReference>
<proteinExistence type="predicted"/>